<keyword evidence="4 12" id="KW-0863">Zinc-finger</keyword>
<dbReference type="InterPro" id="IPR039693">
    <property type="entry name" value="Rtr1/RPAP2"/>
</dbReference>
<evidence type="ECO:0000256" key="10">
    <source>
        <dbReference type="ARBA" id="ARBA00048336"/>
    </source>
</evidence>
<evidence type="ECO:0000256" key="11">
    <source>
        <dbReference type="PROSITE-ProRule" id="PRU00812"/>
    </source>
</evidence>
<reference evidence="14" key="1">
    <citation type="submission" date="2020-11" db="EMBL/GenBank/DDBJ databases">
        <authorList>
            <person name="Whitehead M."/>
        </authorList>
    </citation>
    <scope>NUCLEOTIDE SEQUENCE</scope>
    <source>
        <strain evidence="14">EGII</strain>
    </source>
</reference>
<evidence type="ECO:0000256" key="7">
    <source>
        <dbReference type="ARBA" id="ARBA00022912"/>
    </source>
</evidence>
<comment type="subcellular location">
    <subcellularLocation>
        <location evidence="1 12">Nucleus</location>
    </subcellularLocation>
</comment>
<dbReference type="Pfam" id="PF04181">
    <property type="entry name" value="RPAP2_Rtr1"/>
    <property type="match status" value="1"/>
</dbReference>
<evidence type="ECO:0000259" key="13">
    <source>
        <dbReference type="PROSITE" id="PS51479"/>
    </source>
</evidence>
<evidence type="ECO:0000313" key="15">
    <source>
        <dbReference type="Proteomes" id="UP000606786"/>
    </source>
</evidence>
<dbReference type="PANTHER" id="PTHR14732">
    <property type="entry name" value="RNA POLYMERASE II SUBUNIT B1 CTD PHOSPHATASE RPAP2-RELATED"/>
    <property type="match status" value="1"/>
</dbReference>
<keyword evidence="7 12" id="KW-0904">Protein phosphatase</keyword>
<accession>A0A811UGW4</accession>
<dbReference type="GO" id="GO:0005737">
    <property type="term" value="C:cytoplasm"/>
    <property type="evidence" value="ECO:0007669"/>
    <property type="project" value="TreeGrafter"/>
</dbReference>
<evidence type="ECO:0000256" key="12">
    <source>
        <dbReference type="RuleBase" id="RU367080"/>
    </source>
</evidence>
<evidence type="ECO:0000313" key="14">
    <source>
        <dbReference type="EMBL" id="CAD6997216.1"/>
    </source>
</evidence>
<keyword evidence="8 12" id="KW-0539">Nucleus</keyword>
<evidence type="ECO:0000256" key="8">
    <source>
        <dbReference type="ARBA" id="ARBA00023242"/>
    </source>
</evidence>
<keyword evidence="15" id="KW-1185">Reference proteome</keyword>
<dbReference type="GO" id="GO:0005634">
    <property type="term" value="C:nucleus"/>
    <property type="evidence" value="ECO:0007669"/>
    <property type="project" value="UniProtKB-SubCell"/>
</dbReference>
<dbReference type="Gene3D" id="1.25.40.820">
    <property type="match status" value="1"/>
</dbReference>
<keyword evidence="3 12" id="KW-0479">Metal-binding</keyword>
<dbReference type="EC" id="3.1.3.16" evidence="12"/>
<dbReference type="OrthoDB" id="2590500at2759"/>
<keyword evidence="6 12" id="KW-0862">Zinc</keyword>
<dbReference type="KEGG" id="ccat:101457060"/>
<dbReference type="AlphaFoldDB" id="A0A811UGW4"/>
<evidence type="ECO:0000256" key="6">
    <source>
        <dbReference type="ARBA" id="ARBA00022833"/>
    </source>
</evidence>
<sequence>MQKTNRHKISEEELLKVIQKKRECNSKAQAIVESLLERNIDKNYFLMHLKDINQSHYDDVVDERHILLLCGYPLCRNILENIPSKKYQISTAINKVYDITDRKKYCSSRCFKASEYIKSQILVSPLWLRQNEVIPQFKLLEEII</sequence>
<keyword evidence="5 12" id="KW-0378">Hydrolase</keyword>
<dbReference type="Proteomes" id="UP000606786">
    <property type="component" value="Unassembled WGS sequence"/>
</dbReference>
<evidence type="ECO:0000256" key="9">
    <source>
        <dbReference type="ARBA" id="ARBA00047761"/>
    </source>
</evidence>
<evidence type="ECO:0000256" key="4">
    <source>
        <dbReference type="ARBA" id="ARBA00022771"/>
    </source>
</evidence>
<feature type="domain" description="RTR1-type" evidence="13">
    <location>
        <begin position="47"/>
        <end position="130"/>
    </location>
</feature>
<dbReference type="EMBL" id="CAJHJT010000012">
    <property type="protein sequence ID" value="CAD6997216.1"/>
    <property type="molecule type" value="Genomic_DNA"/>
</dbReference>
<comment type="catalytic activity">
    <reaction evidence="10 12">
        <text>O-phospho-L-threonyl-[protein] + H2O = L-threonyl-[protein] + phosphate</text>
        <dbReference type="Rhea" id="RHEA:47004"/>
        <dbReference type="Rhea" id="RHEA-COMP:11060"/>
        <dbReference type="Rhea" id="RHEA-COMP:11605"/>
        <dbReference type="ChEBI" id="CHEBI:15377"/>
        <dbReference type="ChEBI" id="CHEBI:30013"/>
        <dbReference type="ChEBI" id="CHEBI:43474"/>
        <dbReference type="ChEBI" id="CHEBI:61977"/>
        <dbReference type="EC" id="3.1.3.16"/>
    </reaction>
</comment>
<dbReference type="GO" id="GO:0008270">
    <property type="term" value="F:zinc ion binding"/>
    <property type="evidence" value="ECO:0007669"/>
    <property type="project" value="UniProtKB-KW"/>
</dbReference>
<evidence type="ECO:0000256" key="1">
    <source>
        <dbReference type="ARBA" id="ARBA00004123"/>
    </source>
</evidence>
<dbReference type="GO" id="GO:0043175">
    <property type="term" value="F:RNA polymerase core enzyme binding"/>
    <property type="evidence" value="ECO:0007669"/>
    <property type="project" value="UniProtKB-UniRule"/>
</dbReference>
<dbReference type="PROSITE" id="PS51479">
    <property type="entry name" value="ZF_RTR1"/>
    <property type="match status" value="1"/>
</dbReference>
<dbReference type="GO" id="GO:0008420">
    <property type="term" value="F:RNA polymerase II CTD heptapeptide repeat phosphatase activity"/>
    <property type="evidence" value="ECO:0007669"/>
    <property type="project" value="UniProtKB-UniRule"/>
</dbReference>
<proteinExistence type="inferred from homology"/>
<protein>
    <recommendedName>
        <fullName evidence="12">RNA polymerase II subunit B1 CTD phosphatase RPAP2 homolog</fullName>
        <ecNumber evidence="12">3.1.3.16</ecNumber>
    </recommendedName>
</protein>
<evidence type="ECO:0000256" key="2">
    <source>
        <dbReference type="ARBA" id="ARBA00005676"/>
    </source>
</evidence>
<organism evidence="14 15">
    <name type="scientific">Ceratitis capitata</name>
    <name type="common">Mediterranean fruit fly</name>
    <name type="synonym">Tephritis capitata</name>
    <dbReference type="NCBI Taxonomy" id="7213"/>
    <lineage>
        <taxon>Eukaryota</taxon>
        <taxon>Metazoa</taxon>
        <taxon>Ecdysozoa</taxon>
        <taxon>Arthropoda</taxon>
        <taxon>Hexapoda</taxon>
        <taxon>Insecta</taxon>
        <taxon>Pterygota</taxon>
        <taxon>Neoptera</taxon>
        <taxon>Endopterygota</taxon>
        <taxon>Diptera</taxon>
        <taxon>Brachycera</taxon>
        <taxon>Muscomorpha</taxon>
        <taxon>Tephritoidea</taxon>
        <taxon>Tephritidae</taxon>
        <taxon>Ceratitis</taxon>
        <taxon>Ceratitis</taxon>
    </lineage>
</organism>
<evidence type="ECO:0000256" key="3">
    <source>
        <dbReference type="ARBA" id="ARBA00022723"/>
    </source>
</evidence>
<comment type="similarity">
    <text evidence="2 11 12">Belongs to the RPAP2 family.</text>
</comment>
<gene>
    <name evidence="14" type="ORF">CCAP1982_LOCUS5852</name>
</gene>
<comment type="catalytic activity">
    <reaction evidence="9 12">
        <text>O-phospho-L-seryl-[protein] + H2O = L-seryl-[protein] + phosphate</text>
        <dbReference type="Rhea" id="RHEA:20629"/>
        <dbReference type="Rhea" id="RHEA-COMP:9863"/>
        <dbReference type="Rhea" id="RHEA-COMP:11604"/>
        <dbReference type="ChEBI" id="CHEBI:15377"/>
        <dbReference type="ChEBI" id="CHEBI:29999"/>
        <dbReference type="ChEBI" id="CHEBI:43474"/>
        <dbReference type="ChEBI" id="CHEBI:83421"/>
        <dbReference type="EC" id="3.1.3.16"/>
    </reaction>
</comment>
<name>A0A811UGW4_CERCA</name>
<dbReference type="InterPro" id="IPR007308">
    <property type="entry name" value="Rtr1/RPAP2_dom"/>
</dbReference>
<dbReference type="PANTHER" id="PTHR14732:SF0">
    <property type="entry name" value="RNA POLYMERASE II SUBUNIT B1 CTD PHOSPHATASE RPAP2-RELATED"/>
    <property type="match status" value="1"/>
</dbReference>
<evidence type="ECO:0000256" key="5">
    <source>
        <dbReference type="ARBA" id="ARBA00022801"/>
    </source>
</evidence>
<comment type="function">
    <text evidence="12">Putative RNA polymerase II subunit B1 C-terminal domain (CTD) phosphatase involved in RNA polymerase II transcription regulation.</text>
</comment>
<comment type="caution">
    <text evidence="14">The sequence shown here is derived from an EMBL/GenBank/DDBJ whole genome shotgun (WGS) entry which is preliminary data.</text>
</comment>
<dbReference type="InterPro" id="IPR038534">
    <property type="entry name" value="Rtr1/RPAP2_sf"/>
</dbReference>